<reference evidence="3 4" key="1">
    <citation type="journal article" date="2016" name="Nat. Commun.">
        <title>Thousands of microbial genomes shed light on interconnected biogeochemical processes in an aquifer system.</title>
        <authorList>
            <person name="Anantharaman K."/>
            <person name="Brown C.T."/>
            <person name="Hug L.A."/>
            <person name="Sharon I."/>
            <person name="Castelle C.J."/>
            <person name="Probst A.J."/>
            <person name="Thomas B.C."/>
            <person name="Singh A."/>
            <person name="Wilkins M.J."/>
            <person name="Karaoz U."/>
            <person name="Brodie E.L."/>
            <person name="Williams K.H."/>
            <person name="Hubbard S.S."/>
            <person name="Banfield J.F."/>
        </authorList>
    </citation>
    <scope>NUCLEOTIDE SEQUENCE [LARGE SCALE GENOMIC DNA]</scope>
</reference>
<dbReference type="GO" id="GO:0004751">
    <property type="term" value="F:ribose-5-phosphate isomerase activity"/>
    <property type="evidence" value="ECO:0007669"/>
    <property type="project" value="TreeGrafter"/>
</dbReference>
<evidence type="ECO:0000256" key="2">
    <source>
        <dbReference type="PIRSR" id="PIRSR005384-1"/>
    </source>
</evidence>
<evidence type="ECO:0000313" key="4">
    <source>
        <dbReference type="Proteomes" id="UP000178869"/>
    </source>
</evidence>
<feature type="active site" description="Proton acceptor" evidence="2">
    <location>
        <position position="67"/>
    </location>
</feature>
<protein>
    <recommendedName>
        <fullName evidence="5">Ribose 5-phosphate isomerase B</fullName>
    </recommendedName>
</protein>
<dbReference type="PANTHER" id="PTHR30345:SF0">
    <property type="entry name" value="DNA DAMAGE-REPAIR_TOLERATION PROTEIN DRT102"/>
    <property type="match status" value="1"/>
</dbReference>
<dbReference type="GO" id="GO:0009052">
    <property type="term" value="P:pentose-phosphate shunt, non-oxidative branch"/>
    <property type="evidence" value="ECO:0007669"/>
    <property type="project" value="TreeGrafter"/>
</dbReference>
<evidence type="ECO:0008006" key="5">
    <source>
        <dbReference type="Google" id="ProtNLM"/>
    </source>
</evidence>
<accession>A0A1G2PEZ5</accession>
<dbReference type="Pfam" id="PF02502">
    <property type="entry name" value="LacAB_rpiB"/>
    <property type="match status" value="1"/>
</dbReference>
<organism evidence="3 4">
    <name type="scientific">Candidatus Terrybacteria bacterium RIFCSPHIGHO2_01_FULL_43_35</name>
    <dbReference type="NCBI Taxonomy" id="1802361"/>
    <lineage>
        <taxon>Bacteria</taxon>
        <taxon>Candidatus Terryibacteriota</taxon>
    </lineage>
</organism>
<comment type="similarity">
    <text evidence="1">Belongs to the LacAB/RpiB family.</text>
</comment>
<dbReference type="InterPro" id="IPR003500">
    <property type="entry name" value="RpiB_LacA_LacB"/>
</dbReference>
<dbReference type="AlphaFoldDB" id="A0A1G2PEZ5"/>
<feature type="active site" description="Proton donor" evidence="2">
    <location>
        <position position="100"/>
    </location>
</feature>
<gene>
    <name evidence="3" type="ORF">A2828_04225</name>
</gene>
<dbReference type="NCBIfam" id="TIGR00689">
    <property type="entry name" value="rpiB_lacA_lacB"/>
    <property type="match status" value="1"/>
</dbReference>
<evidence type="ECO:0000256" key="1">
    <source>
        <dbReference type="ARBA" id="ARBA00008754"/>
    </source>
</evidence>
<dbReference type="Gene3D" id="3.40.1400.10">
    <property type="entry name" value="Sugar-phosphate isomerase, RpiB/LacA/LacB"/>
    <property type="match status" value="1"/>
</dbReference>
<dbReference type="InterPro" id="IPR036569">
    <property type="entry name" value="RpiB_LacA_LacB_sf"/>
</dbReference>
<dbReference type="EMBL" id="MHSR01000010">
    <property type="protein sequence ID" value="OHA46915.1"/>
    <property type="molecule type" value="Genomic_DNA"/>
</dbReference>
<name>A0A1G2PEZ5_9BACT</name>
<sequence length="144" mass="16444">MKIFLGADHGGFEMKEKLKQALNGWGYDIEDMGAKSFDPEDDYPEFAHAVAEKVVKNPTENRGVLLCRSGIGMDITANKIKGIRCAQVFNEEMAKKSREHNDANVLSIATDYMREEEILNIVKVWLETPFSNEERHGRRIKQIE</sequence>
<dbReference type="Proteomes" id="UP000178869">
    <property type="component" value="Unassembled WGS sequence"/>
</dbReference>
<dbReference type="GO" id="GO:0019316">
    <property type="term" value="P:D-allose catabolic process"/>
    <property type="evidence" value="ECO:0007669"/>
    <property type="project" value="TreeGrafter"/>
</dbReference>
<proteinExistence type="inferred from homology"/>
<dbReference type="PANTHER" id="PTHR30345">
    <property type="entry name" value="RIBOSE-5-PHOSPHATE ISOMERASE B"/>
    <property type="match status" value="1"/>
</dbReference>
<dbReference type="NCBIfam" id="NF004051">
    <property type="entry name" value="PRK05571.1"/>
    <property type="match status" value="1"/>
</dbReference>
<comment type="caution">
    <text evidence="3">The sequence shown here is derived from an EMBL/GenBank/DDBJ whole genome shotgun (WGS) entry which is preliminary data.</text>
</comment>
<dbReference type="SUPFAM" id="SSF89623">
    <property type="entry name" value="Ribose/Galactose isomerase RpiB/AlsB"/>
    <property type="match status" value="1"/>
</dbReference>
<evidence type="ECO:0000313" key="3">
    <source>
        <dbReference type="EMBL" id="OHA46915.1"/>
    </source>
</evidence>
<dbReference type="PIRSF" id="PIRSF005384">
    <property type="entry name" value="RpiB_LacA_B"/>
    <property type="match status" value="1"/>
</dbReference>